<gene>
    <name evidence="2" type="ORF">CSAL01_09147</name>
</gene>
<dbReference type="EMBL" id="JFFI01001516">
    <property type="protein sequence ID" value="KXH59342.1"/>
    <property type="molecule type" value="Genomic_DNA"/>
</dbReference>
<accession>A0A135UG33</accession>
<name>A0A135UG33_9PEZI</name>
<keyword evidence="3" id="KW-1185">Reference proteome</keyword>
<organism evidence="2 3">
    <name type="scientific">Colletotrichum salicis</name>
    <dbReference type="NCBI Taxonomy" id="1209931"/>
    <lineage>
        <taxon>Eukaryota</taxon>
        <taxon>Fungi</taxon>
        <taxon>Dikarya</taxon>
        <taxon>Ascomycota</taxon>
        <taxon>Pezizomycotina</taxon>
        <taxon>Sordariomycetes</taxon>
        <taxon>Hypocreomycetidae</taxon>
        <taxon>Glomerellales</taxon>
        <taxon>Glomerellaceae</taxon>
        <taxon>Colletotrichum</taxon>
        <taxon>Colletotrichum acutatum species complex</taxon>
    </lineage>
</organism>
<evidence type="ECO:0008006" key="4">
    <source>
        <dbReference type="Google" id="ProtNLM"/>
    </source>
</evidence>
<evidence type="ECO:0000313" key="3">
    <source>
        <dbReference type="Proteomes" id="UP000070121"/>
    </source>
</evidence>
<sequence>MKFSAVILFVASVAAVALDTEVPPALSQPGRRGVDCGACDRLNFCPGKPNNNVELNRISSYKRLTSPQYALGSQVSKYGIQAAQFFFTMTRRTPVTANLDGLPPEILEQIIFSVTDLRSIYHIVAASPAASRVFESSQVGPKALDNVSSVSMSPDVVQLIRLVSLVRASTSEYLSAPSLQDFVERYTKCQGRSDSSVSSVAPDLATSLRLQSPHLVRGILLTARRICCLTWACLEYYRSQWPSVTPAHLESPFRWGVGYEKPWRQNPRGTLYEPQPIGPACWMEEQRVMRGFWRVQLLFETANEKLLLTFFSKAGPGRGRSSLPLWTLSITSKAASFFPQTLGASQSLLRATVLRRSGKTQFCQE</sequence>
<protein>
    <recommendedName>
        <fullName evidence="4">F-box domain-containing protein</fullName>
    </recommendedName>
</protein>
<feature type="chain" id="PRO_5007804786" description="F-box domain-containing protein" evidence="1">
    <location>
        <begin position="28"/>
        <end position="365"/>
    </location>
</feature>
<evidence type="ECO:0000313" key="2">
    <source>
        <dbReference type="EMBL" id="KXH59342.1"/>
    </source>
</evidence>
<reference evidence="2 3" key="1">
    <citation type="submission" date="2014-02" db="EMBL/GenBank/DDBJ databases">
        <title>The genome sequence of Colletotrichum salicis CBS 607.94.</title>
        <authorList>
            <person name="Baroncelli R."/>
            <person name="Thon M.R."/>
        </authorList>
    </citation>
    <scope>NUCLEOTIDE SEQUENCE [LARGE SCALE GENOMIC DNA]</scope>
    <source>
        <strain evidence="2 3">CBS 607.94</strain>
    </source>
</reference>
<dbReference type="OrthoDB" id="4358152at2759"/>
<dbReference type="STRING" id="1209931.A0A135UG33"/>
<proteinExistence type="predicted"/>
<keyword evidence="1" id="KW-0732">Signal</keyword>
<comment type="caution">
    <text evidence="2">The sequence shown here is derived from an EMBL/GenBank/DDBJ whole genome shotgun (WGS) entry which is preliminary data.</text>
</comment>
<evidence type="ECO:0000256" key="1">
    <source>
        <dbReference type="SAM" id="SignalP"/>
    </source>
</evidence>
<feature type="signal peptide" evidence="1">
    <location>
        <begin position="1"/>
        <end position="27"/>
    </location>
</feature>
<dbReference type="AlphaFoldDB" id="A0A135UG33"/>
<dbReference type="Proteomes" id="UP000070121">
    <property type="component" value="Unassembled WGS sequence"/>
</dbReference>